<dbReference type="PANTHER" id="PTHR47481:SF22">
    <property type="entry name" value="RETROTRANSPOSON GAG DOMAIN-CONTAINING PROTEIN"/>
    <property type="match status" value="1"/>
</dbReference>
<evidence type="ECO:0000313" key="1">
    <source>
        <dbReference type="EMBL" id="GMI63710.1"/>
    </source>
</evidence>
<dbReference type="Proteomes" id="UP001165190">
    <property type="component" value="Unassembled WGS sequence"/>
</dbReference>
<proteinExistence type="predicted"/>
<comment type="caution">
    <text evidence="1">The sequence shown here is derived from an EMBL/GenBank/DDBJ whole genome shotgun (WGS) entry which is preliminary data.</text>
</comment>
<reference evidence="1" key="1">
    <citation type="submission" date="2023-05" db="EMBL/GenBank/DDBJ databases">
        <title>Genome and transcriptome analyses reveal genes involved in the formation of fine ridges on petal epidermal cells in Hibiscus trionum.</title>
        <authorList>
            <person name="Koshimizu S."/>
            <person name="Masuda S."/>
            <person name="Ishii T."/>
            <person name="Shirasu K."/>
            <person name="Hoshino A."/>
            <person name="Arita M."/>
        </authorList>
    </citation>
    <scope>NUCLEOTIDE SEQUENCE</scope>
    <source>
        <strain evidence="1">Hamamatsu line</strain>
    </source>
</reference>
<dbReference type="Pfam" id="PF14223">
    <property type="entry name" value="Retrotran_gag_2"/>
    <property type="match status" value="1"/>
</dbReference>
<dbReference type="PANTHER" id="PTHR47481">
    <property type="match status" value="1"/>
</dbReference>
<dbReference type="OrthoDB" id="1002589at2759"/>
<dbReference type="AlphaFoldDB" id="A0A9W7LHJ8"/>
<evidence type="ECO:0008006" key="3">
    <source>
        <dbReference type="Google" id="ProtNLM"/>
    </source>
</evidence>
<keyword evidence="2" id="KW-1185">Reference proteome</keyword>
<gene>
    <name evidence="1" type="ORF">HRI_000040300</name>
</gene>
<evidence type="ECO:0000313" key="2">
    <source>
        <dbReference type="Proteomes" id="UP001165190"/>
    </source>
</evidence>
<organism evidence="1 2">
    <name type="scientific">Hibiscus trionum</name>
    <name type="common">Flower of an hour</name>
    <dbReference type="NCBI Taxonomy" id="183268"/>
    <lineage>
        <taxon>Eukaryota</taxon>
        <taxon>Viridiplantae</taxon>
        <taxon>Streptophyta</taxon>
        <taxon>Embryophyta</taxon>
        <taxon>Tracheophyta</taxon>
        <taxon>Spermatophyta</taxon>
        <taxon>Magnoliopsida</taxon>
        <taxon>eudicotyledons</taxon>
        <taxon>Gunneridae</taxon>
        <taxon>Pentapetalae</taxon>
        <taxon>rosids</taxon>
        <taxon>malvids</taxon>
        <taxon>Malvales</taxon>
        <taxon>Malvaceae</taxon>
        <taxon>Malvoideae</taxon>
        <taxon>Hibiscus</taxon>
    </lineage>
</organism>
<dbReference type="EMBL" id="BSYR01000002">
    <property type="protein sequence ID" value="GMI63710.1"/>
    <property type="molecule type" value="Genomic_DNA"/>
</dbReference>
<name>A0A9W7LHJ8_HIBTR</name>
<sequence>MATENVQTAIPNTQDPEHPLTLVTFHNSIKLTSTNYLSWKTQIESILIGYDLYNFIDGSHPSPSQTITANNTTSYNPAYQTWLRHDKLLFGELVSTIPTNLVPLITQTTTSHDAWRTLANTYARPSRGHIKQLKENLKNITKGPQSITDYIQAIKIKADELASLGKPLDHEDLIEKVLEGLDDTYQSVIDAVNSRDTPITFDELHEKLIHKELSLRHISPSLTLPASTHISNTRSNS</sequence>
<accession>A0A9W7LHJ8</accession>
<protein>
    <recommendedName>
        <fullName evidence="3">Retrotransposon Copia-like N-terminal domain-containing protein</fullName>
    </recommendedName>
</protein>